<dbReference type="RefSeq" id="WP_208670062.1">
    <property type="nucleotide sequence ID" value="NZ_CP024767.1"/>
</dbReference>
<keyword evidence="1" id="KW-0175">Coiled coil</keyword>
<organism evidence="3 4">
    <name type="scientific">Pseudomonas arsenicoxydans</name>
    <dbReference type="NCBI Taxonomy" id="702115"/>
    <lineage>
        <taxon>Bacteria</taxon>
        <taxon>Pseudomonadati</taxon>
        <taxon>Pseudomonadota</taxon>
        <taxon>Gammaproteobacteria</taxon>
        <taxon>Pseudomonadales</taxon>
        <taxon>Pseudomonadaceae</taxon>
        <taxon>Pseudomonas</taxon>
    </lineage>
</organism>
<proteinExistence type="predicted"/>
<dbReference type="Proteomes" id="UP000291121">
    <property type="component" value="Chromosome"/>
</dbReference>
<dbReference type="EMBL" id="CP024767">
    <property type="protein sequence ID" value="QAY82639.1"/>
    <property type="molecule type" value="Genomic_DNA"/>
</dbReference>
<feature type="compositionally biased region" description="Low complexity" evidence="2">
    <location>
        <begin position="37"/>
        <end position="46"/>
    </location>
</feature>
<evidence type="ECO:0000256" key="2">
    <source>
        <dbReference type="SAM" id="MobiDB-lite"/>
    </source>
</evidence>
<feature type="compositionally biased region" description="Basic and acidic residues" evidence="2">
    <location>
        <begin position="24"/>
        <end position="36"/>
    </location>
</feature>
<protein>
    <recommendedName>
        <fullName evidence="5">CHAT domain-containing protein</fullName>
    </recommendedName>
</protein>
<evidence type="ECO:0000313" key="3">
    <source>
        <dbReference type="EMBL" id="QAY82639.1"/>
    </source>
</evidence>
<gene>
    <name evidence="3" type="ORF">CUN61_01085</name>
</gene>
<keyword evidence="4" id="KW-1185">Reference proteome</keyword>
<reference evidence="3 4" key="1">
    <citation type="submission" date="2017-11" db="EMBL/GenBank/DDBJ databases">
        <title>Genome sequence of Pseudomonas arsenicoxydans ACM1.</title>
        <authorList>
            <person name="Nascimento F.X."/>
        </authorList>
    </citation>
    <scope>NUCLEOTIDE SEQUENCE [LARGE SCALE GENOMIC DNA]</scope>
    <source>
        <strain evidence="3 4">ACM1</strain>
    </source>
</reference>
<sequence>MSVDMYRRHVASVREALAKLSSLKARESQKAADAGKKSLAAGSAASQTKQLSTATSKLKEASRYADLQAKHLVEVAKLEKKIAAEQKKLATAESRVESEEAKVLKKRNTEQQKMQEAQKRQFREVESSLKTHDSLHRETAARIDKLAALPEEIKVAFFATDPATTSDRRLLLDEEVREIHQKIRLSDHRDAVKLESRWALRPSEILQYMNELKPTIVHFSGHGSDQDELVLQDRNGDAKLVSMASIVATFELYDSVRLVFFNTCHSFNQAAACTQYVDAAIGMNQSIGDEAARVFSAQFYSAIGFGCSIPAAFKQAKTALMLEGISEDSTPELYLRDGVDESDLILVKPRTQ</sequence>
<feature type="coiled-coil region" evidence="1">
    <location>
        <begin position="75"/>
        <end position="120"/>
    </location>
</feature>
<dbReference type="AlphaFoldDB" id="A0A4P6FVD0"/>
<feature type="region of interest" description="Disordered" evidence="2">
    <location>
        <begin position="24"/>
        <end position="50"/>
    </location>
</feature>
<accession>A0A4P6FVD0</accession>
<evidence type="ECO:0000313" key="4">
    <source>
        <dbReference type="Proteomes" id="UP000291121"/>
    </source>
</evidence>
<evidence type="ECO:0000256" key="1">
    <source>
        <dbReference type="SAM" id="Coils"/>
    </source>
</evidence>
<evidence type="ECO:0008006" key="5">
    <source>
        <dbReference type="Google" id="ProtNLM"/>
    </source>
</evidence>
<name>A0A4P6FVD0_9PSED</name>